<reference evidence="3" key="2">
    <citation type="submission" date="2015-01" db="EMBL/GenBank/DDBJ databases">
        <title>Evolutionary Origins and Diversification of the Mycorrhizal Mutualists.</title>
        <authorList>
            <consortium name="DOE Joint Genome Institute"/>
            <consortium name="Mycorrhizal Genomics Consortium"/>
            <person name="Kohler A."/>
            <person name="Kuo A."/>
            <person name="Nagy L.G."/>
            <person name="Floudas D."/>
            <person name="Copeland A."/>
            <person name="Barry K.W."/>
            <person name="Cichocki N."/>
            <person name="Veneault-Fourrey C."/>
            <person name="LaButti K."/>
            <person name="Lindquist E.A."/>
            <person name="Lipzen A."/>
            <person name="Lundell T."/>
            <person name="Morin E."/>
            <person name="Murat C."/>
            <person name="Riley R."/>
            <person name="Ohm R."/>
            <person name="Sun H."/>
            <person name="Tunlid A."/>
            <person name="Henrissat B."/>
            <person name="Grigoriev I.V."/>
            <person name="Hibbett D.S."/>
            <person name="Martin F."/>
        </authorList>
    </citation>
    <scope>NUCLEOTIDE SEQUENCE [LARGE SCALE GENOMIC DNA]</scope>
    <source>
        <strain evidence="3">MUT 4182</strain>
    </source>
</reference>
<sequence>MIPPSFFSPAFLFSFLFLHHAMLDARTLESFLVGCLLRSFFCCFFFHMLFFHPCAISFSLLGSAALSFASNV</sequence>
<keyword evidence="1" id="KW-0812">Transmembrane</keyword>
<keyword evidence="3" id="KW-1185">Reference proteome</keyword>
<feature type="transmembrane region" description="Helical" evidence="1">
    <location>
        <begin position="31"/>
        <end position="51"/>
    </location>
</feature>
<dbReference type="HOGENOM" id="CLU_2724057_0_0_1"/>
<keyword evidence="1" id="KW-1133">Transmembrane helix</keyword>
<protein>
    <submittedName>
        <fullName evidence="2">Uncharacterized protein</fullName>
    </submittedName>
</protein>
<keyword evidence="1" id="KW-0472">Membrane</keyword>
<proteinExistence type="predicted"/>
<name>A0A0C3LUH4_9AGAM</name>
<dbReference type="Proteomes" id="UP000054248">
    <property type="component" value="Unassembled WGS sequence"/>
</dbReference>
<evidence type="ECO:0000313" key="2">
    <source>
        <dbReference type="EMBL" id="KIO25042.1"/>
    </source>
</evidence>
<dbReference type="EMBL" id="KN823049">
    <property type="protein sequence ID" value="KIO25042.1"/>
    <property type="molecule type" value="Genomic_DNA"/>
</dbReference>
<evidence type="ECO:0000313" key="3">
    <source>
        <dbReference type="Proteomes" id="UP000054248"/>
    </source>
</evidence>
<gene>
    <name evidence="2" type="ORF">M407DRAFT_94473</name>
</gene>
<evidence type="ECO:0000256" key="1">
    <source>
        <dbReference type="SAM" id="Phobius"/>
    </source>
</evidence>
<organism evidence="2 3">
    <name type="scientific">Tulasnella calospora MUT 4182</name>
    <dbReference type="NCBI Taxonomy" id="1051891"/>
    <lineage>
        <taxon>Eukaryota</taxon>
        <taxon>Fungi</taxon>
        <taxon>Dikarya</taxon>
        <taxon>Basidiomycota</taxon>
        <taxon>Agaricomycotina</taxon>
        <taxon>Agaricomycetes</taxon>
        <taxon>Cantharellales</taxon>
        <taxon>Tulasnellaceae</taxon>
        <taxon>Tulasnella</taxon>
    </lineage>
</organism>
<accession>A0A0C3LUH4</accession>
<dbReference type="AlphaFoldDB" id="A0A0C3LUH4"/>
<reference evidence="2 3" key="1">
    <citation type="submission" date="2014-04" db="EMBL/GenBank/DDBJ databases">
        <authorList>
            <consortium name="DOE Joint Genome Institute"/>
            <person name="Kuo A."/>
            <person name="Girlanda M."/>
            <person name="Perotto S."/>
            <person name="Kohler A."/>
            <person name="Nagy L.G."/>
            <person name="Floudas D."/>
            <person name="Copeland A."/>
            <person name="Barry K.W."/>
            <person name="Cichocki N."/>
            <person name="Veneault-Fourrey C."/>
            <person name="LaButti K."/>
            <person name="Lindquist E.A."/>
            <person name="Lipzen A."/>
            <person name="Lundell T."/>
            <person name="Morin E."/>
            <person name="Murat C."/>
            <person name="Sun H."/>
            <person name="Tunlid A."/>
            <person name="Henrissat B."/>
            <person name="Grigoriev I.V."/>
            <person name="Hibbett D.S."/>
            <person name="Martin F."/>
            <person name="Nordberg H.P."/>
            <person name="Cantor M.N."/>
            <person name="Hua S.X."/>
        </authorList>
    </citation>
    <scope>NUCLEOTIDE SEQUENCE [LARGE SCALE GENOMIC DNA]</scope>
    <source>
        <strain evidence="2 3">MUT 4182</strain>
    </source>
</reference>